<evidence type="ECO:0000259" key="2">
    <source>
        <dbReference type="Pfam" id="PF08327"/>
    </source>
</evidence>
<dbReference type="Pfam" id="PF08327">
    <property type="entry name" value="AHSA1"/>
    <property type="match status" value="1"/>
</dbReference>
<dbReference type="Proteomes" id="UP000284057">
    <property type="component" value="Unassembled WGS sequence"/>
</dbReference>
<evidence type="ECO:0000313" key="3">
    <source>
        <dbReference type="EMBL" id="RIQ33649.1"/>
    </source>
</evidence>
<feature type="domain" description="Activator of Hsp90 ATPase homologue 1/2-like C-terminal" evidence="2">
    <location>
        <begin position="29"/>
        <end position="144"/>
    </location>
</feature>
<dbReference type="RefSeq" id="WP_119658820.1">
    <property type="nucleotide sequence ID" value="NZ_QUAL01000041.1"/>
</dbReference>
<dbReference type="AlphaFoldDB" id="A0A418KUS7"/>
<dbReference type="OrthoDB" id="287565at2"/>
<dbReference type="InterPro" id="IPR013538">
    <property type="entry name" value="ASHA1/2-like_C"/>
</dbReference>
<dbReference type="CDD" id="cd07814">
    <property type="entry name" value="SRPBCC_CalC_Aha1-like"/>
    <property type="match status" value="1"/>
</dbReference>
<protein>
    <submittedName>
        <fullName evidence="3">SRPBCC domain-containing protein</fullName>
    </submittedName>
</protein>
<accession>A0A418KUS7</accession>
<proteinExistence type="inferred from homology"/>
<evidence type="ECO:0000256" key="1">
    <source>
        <dbReference type="ARBA" id="ARBA00006817"/>
    </source>
</evidence>
<comment type="similarity">
    <text evidence="1">Belongs to the AHA1 family.</text>
</comment>
<evidence type="ECO:0000313" key="4">
    <source>
        <dbReference type="Proteomes" id="UP000284057"/>
    </source>
</evidence>
<keyword evidence="4" id="KW-1185">Reference proteome</keyword>
<comment type="caution">
    <text evidence="3">The sequence shown here is derived from an EMBL/GenBank/DDBJ whole genome shotgun (WGS) entry which is preliminary data.</text>
</comment>
<name>A0A418KUS7_9ACTN</name>
<dbReference type="InterPro" id="IPR023393">
    <property type="entry name" value="START-like_dom_sf"/>
</dbReference>
<dbReference type="EMBL" id="QUAL01000041">
    <property type="protein sequence ID" value="RIQ33649.1"/>
    <property type="molecule type" value="Genomic_DNA"/>
</dbReference>
<sequence>MEHATSTTNTTNTTRAEGGYSTAYTVEQSPEEVFAAVLNVRAWWTGRIEGRADELGAEFTYRHPPQHYSVQQVVELEPGRRVVWRVTDSHLAFTAEPAEWTGTEIVFDIVPAAAGGAELRFTHVGLVPDVECFGACSAAWLHYVNGSLRSLISTGTGLPDPW</sequence>
<organism evidence="3 4">
    <name type="scientific">Jiangella rhizosphaerae</name>
    <dbReference type="NCBI Taxonomy" id="2293569"/>
    <lineage>
        <taxon>Bacteria</taxon>
        <taxon>Bacillati</taxon>
        <taxon>Actinomycetota</taxon>
        <taxon>Actinomycetes</taxon>
        <taxon>Jiangellales</taxon>
        <taxon>Jiangellaceae</taxon>
        <taxon>Jiangella</taxon>
    </lineage>
</organism>
<gene>
    <name evidence="3" type="ORF">DY240_04785</name>
</gene>
<dbReference type="Gene3D" id="3.30.530.20">
    <property type="match status" value="1"/>
</dbReference>
<reference evidence="3 4" key="1">
    <citation type="submission" date="2018-09" db="EMBL/GenBank/DDBJ databases">
        <title>Isolation, diversity and antifungal activity of actinobacteria from wheat.</title>
        <authorList>
            <person name="Han C."/>
        </authorList>
    </citation>
    <scope>NUCLEOTIDE SEQUENCE [LARGE SCALE GENOMIC DNA]</scope>
    <source>
        <strain evidence="3 4">NEAU-YY265</strain>
    </source>
</reference>
<dbReference type="SUPFAM" id="SSF55961">
    <property type="entry name" value="Bet v1-like"/>
    <property type="match status" value="1"/>
</dbReference>